<keyword evidence="3" id="KW-1185">Reference proteome</keyword>
<dbReference type="EMBL" id="ML995489">
    <property type="protein sequence ID" value="KAF2140796.1"/>
    <property type="molecule type" value="Genomic_DNA"/>
</dbReference>
<dbReference type="AlphaFoldDB" id="A0A6A6B9T7"/>
<accession>A0A6A6B9T7</accession>
<evidence type="ECO:0000256" key="1">
    <source>
        <dbReference type="SAM" id="MobiDB-lite"/>
    </source>
</evidence>
<evidence type="ECO:0000313" key="2">
    <source>
        <dbReference type="EMBL" id="KAF2140796.1"/>
    </source>
</evidence>
<proteinExistence type="predicted"/>
<feature type="region of interest" description="Disordered" evidence="1">
    <location>
        <begin position="53"/>
        <end position="107"/>
    </location>
</feature>
<organism evidence="2 3">
    <name type="scientific">Aplosporella prunicola CBS 121167</name>
    <dbReference type="NCBI Taxonomy" id="1176127"/>
    <lineage>
        <taxon>Eukaryota</taxon>
        <taxon>Fungi</taxon>
        <taxon>Dikarya</taxon>
        <taxon>Ascomycota</taxon>
        <taxon>Pezizomycotina</taxon>
        <taxon>Dothideomycetes</taxon>
        <taxon>Dothideomycetes incertae sedis</taxon>
        <taxon>Botryosphaeriales</taxon>
        <taxon>Aplosporellaceae</taxon>
        <taxon>Aplosporella</taxon>
    </lineage>
</organism>
<sequence>MSFSCDASAAWLWLDRRRRRMKEGEGSRNGGGLKRRPVVVVVMVVVVREEERNGGGVAEASLPPAITTSHCPGAAPSPGAESRAQKRKGTSGRGGRTRAAGGPGGRGRLVVALAGPRVGPPVPVLIELNGAPGRPTRRASLSPLDLHANSHYSIFFLTTTTTLTVACAHRPMPSPYHRAPVPDMRSACIFCAGGHWPCCAHRCPAPADQTPGVWPYEGTALHD</sequence>
<dbReference type="RefSeq" id="XP_033396509.1">
    <property type="nucleotide sequence ID" value="XM_033546776.1"/>
</dbReference>
<protein>
    <submittedName>
        <fullName evidence="2">Uncharacterized protein</fullName>
    </submittedName>
</protein>
<evidence type="ECO:0000313" key="3">
    <source>
        <dbReference type="Proteomes" id="UP000799438"/>
    </source>
</evidence>
<gene>
    <name evidence="2" type="ORF">K452DRAFT_51251</name>
</gene>
<dbReference type="Proteomes" id="UP000799438">
    <property type="component" value="Unassembled WGS sequence"/>
</dbReference>
<name>A0A6A6B9T7_9PEZI</name>
<reference evidence="2" key="1">
    <citation type="journal article" date="2020" name="Stud. Mycol.">
        <title>101 Dothideomycetes genomes: a test case for predicting lifestyles and emergence of pathogens.</title>
        <authorList>
            <person name="Haridas S."/>
            <person name="Albert R."/>
            <person name="Binder M."/>
            <person name="Bloem J."/>
            <person name="Labutti K."/>
            <person name="Salamov A."/>
            <person name="Andreopoulos B."/>
            <person name="Baker S."/>
            <person name="Barry K."/>
            <person name="Bills G."/>
            <person name="Bluhm B."/>
            <person name="Cannon C."/>
            <person name="Castanera R."/>
            <person name="Culley D."/>
            <person name="Daum C."/>
            <person name="Ezra D."/>
            <person name="Gonzalez J."/>
            <person name="Henrissat B."/>
            <person name="Kuo A."/>
            <person name="Liang C."/>
            <person name="Lipzen A."/>
            <person name="Lutzoni F."/>
            <person name="Magnuson J."/>
            <person name="Mondo S."/>
            <person name="Nolan M."/>
            <person name="Ohm R."/>
            <person name="Pangilinan J."/>
            <person name="Park H.-J."/>
            <person name="Ramirez L."/>
            <person name="Alfaro M."/>
            <person name="Sun H."/>
            <person name="Tritt A."/>
            <person name="Yoshinaga Y."/>
            <person name="Zwiers L.-H."/>
            <person name="Turgeon B."/>
            <person name="Goodwin S."/>
            <person name="Spatafora J."/>
            <person name="Crous P."/>
            <person name="Grigoriev I."/>
        </authorList>
    </citation>
    <scope>NUCLEOTIDE SEQUENCE</scope>
    <source>
        <strain evidence="2">CBS 121167</strain>
    </source>
</reference>
<dbReference type="GeneID" id="54304283"/>